<dbReference type="GO" id="GO:0006637">
    <property type="term" value="P:acyl-CoA metabolic process"/>
    <property type="evidence" value="ECO:0007669"/>
    <property type="project" value="TreeGrafter"/>
</dbReference>
<dbReference type="Gene3D" id="3.10.129.10">
    <property type="entry name" value="Hotdog Thioesterase"/>
    <property type="match status" value="1"/>
</dbReference>
<dbReference type="RefSeq" id="WP_093025848.1">
    <property type="nucleotide sequence ID" value="NZ_FPBK01000012.1"/>
</dbReference>
<dbReference type="OrthoDB" id="9791628at2"/>
<evidence type="ECO:0000313" key="6">
    <source>
        <dbReference type="Proteomes" id="UP000199138"/>
    </source>
</evidence>
<sequence length="136" mass="15342">MRFHTRKWVKPEDLNANGTLFGGKLLAWIDEESALYSIIQLENSKVVTKYMSEINFMASARQGDIVEIGIEVVKFGRSSLVLKCEVRNKMTRETIITVDNIIMVNLGDDGRPKPHGKTEVEFVKDRLAEAEANGDN</sequence>
<dbReference type="InterPro" id="IPR033120">
    <property type="entry name" value="HOTDOG_ACOT"/>
</dbReference>
<accession>A0A1I7I149</accession>
<feature type="domain" description="HotDog ACOT-type" evidence="4">
    <location>
        <begin position="1"/>
        <end position="109"/>
    </location>
</feature>
<proteinExistence type="inferred from homology"/>
<dbReference type="FunFam" id="3.10.129.10:FF:000040">
    <property type="entry name" value="Acyl-CoA thioesterase"/>
    <property type="match status" value="1"/>
</dbReference>
<comment type="similarity">
    <text evidence="1">Belongs to the acyl coenzyme A hydrolase family.</text>
</comment>
<name>A0A1I7I149_9FLAO</name>
<dbReference type="CDD" id="cd03442">
    <property type="entry name" value="BFIT_BACH"/>
    <property type="match status" value="1"/>
</dbReference>
<dbReference type="PANTHER" id="PTHR11049">
    <property type="entry name" value="ACYL COENZYME A THIOESTER HYDROLASE"/>
    <property type="match status" value="1"/>
</dbReference>
<dbReference type="SUPFAM" id="SSF54637">
    <property type="entry name" value="Thioesterase/thiol ester dehydrase-isomerase"/>
    <property type="match status" value="1"/>
</dbReference>
<dbReference type="Pfam" id="PF03061">
    <property type="entry name" value="4HBT"/>
    <property type="match status" value="1"/>
</dbReference>
<evidence type="ECO:0000256" key="3">
    <source>
        <dbReference type="PROSITE-ProRule" id="PRU01106"/>
    </source>
</evidence>
<dbReference type="InterPro" id="IPR029069">
    <property type="entry name" value="HotDog_dom_sf"/>
</dbReference>
<dbReference type="GO" id="GO:0005829">
    <property type="term" value="C:cytosol"/>
    <property type="evidence" value="ECO:0007669"/>
    <property type="project" value="TreeGrafter"/>
</dbReference>
<organism evidence="5 6">
    <name type="scientific">Pustulibacterium marinum</name>
    <dbReference type="NCBI Taxonomy" id="1224947"/>
    <lineage>
        <taxon>Bacteria</taxon>
        <taxon>Pseudomonadati</taxon>
        <taxon>Bacteroidota</taxon>
        <taxon>Flavobacteriia</taxon>
        <taxon>Flavobacteriales</taxon>
        <taxon>Flavobacteriaceae</taxon>
        <taxon>Pustulibacterium</taxon>
    </lineage>
</organism>
<keyword evidence="2 3" id="KW-0378">Hydrolase</keyword>
<gene>
    <name evidence="5" type="ORF">SAMN05216480_11254</name>
</gene>
<dbReference type="InterPro" id="IPR040170">
    <property type="entry name" value="Cytosol_ACT"/>
</dbReference>
<dbReference type="PROSITE" id="PS51770">
    <property type="entry name" value="HOTDOG_ACOT"/>
    <property type="match status" value="1"/>
</dbReference>
<evidence type="ECO:0000256" key="1">
    <source>
        <dbReference type="ARBA" id="ARBA00010458"/>
    </source>
</evidence>
<dbReference type="Proteomes" id="UP000199138">
    <property type="component" value="Unassembled WGS sequence"/>
</dbReference>
<dbReference type="STRING" id="1224947.SAMN05216480_11254"/>
<evidence type="ECO:0000313" key="5">
    <source>
        <dbReference type="EMBL" id="SFU66689.1"/>
    </source>
</evidence>
<dbReference type="PANTHER" id="PTHR11049:SF31">
    <property type="entry name" value="HOTDOG ACOT-TYPE DOMAIN-CONTAINING PROTEIN"/>
    <property type="match status" value="1"/>
</dbReference>
<reference evidence="5 6" key="1">
    <citation type="submission" date="2016-10" db="EMBL/GenBank/DDBJ databases">
        <authorList>
            <person name="de Groot N.N."/>
        </authorList>
    </citation>
    <scope>NUCLEOTIDE SEQUENCE [LARGE SCALE GENOMIC DNA]</scope>
    <source>
        <strain evidence="5 6">CGMCC 1.12333</strain>
    </source>
</reference>
<dbReference type="GO" id="GO:0052816">
    <property type="term" value="F:long-chain fatty acyl-CoA hydrolase activity"/>
    <property type="evidence" value="ECO:0007669"/>
    <property type="project" value="TreeGrafter"/>
</dbReference>
<evidence type="ECO:0000259" key="4">
    <source>
        <dbReference type="PROSITE" id="PS51770"/>
    </source>
</evidence>
<evidence type="ECO:0000256" key="2">
    <source>
        <dbReference type="ARBA" id="ARBA00022801"/>
    </source>
</evidence>
<protein>
    <submittedName>
        <fullName evidence="5">Acyl-CoA hydrolase</fullName>
    </submittedName>
</protein>
<dbReference type="InterPro" id="IPR006683">
    <property type="entry name" value="Thioestr_dom"/>
</dbReference>
<keyword evidence="6" id="KW-1185">Reference proteome</keyword>
<dbReference type="AlphaFoldDB" id="A0A1I7I149"/>
<dbReference type="GO" id="GO:0009062">
    <property type="term" value="P:fatty acid catabolic process"/>
    <property type="evidence" value="ECO:0007669"/>
    <property type="project" value="TreeGrafter"/>
</dbReference>
<dbReference type="EMBL" id="FPBK01000012">
    <property type="protein sequence ID" value="SFU66689.1"/>
    <property type="molecule type" value="Genomic_DNA"/>
</dbReference>